<dbReference type="SUPFAM" id="SSF56281">
    <property type="entry name" value="Metallo-hydrolase/oxidoreductase"/>
    <property type="match status" value="1"/>
</dbReference>
<reference evidence="2 3" key="1">
    <citation type="submission" date="2018-01" db="EMBL/GenBank/DDBJ databases">
        <title>Novel co-symbiosis in the lucinid bivalve Phacoides pectinatus.</title>
        <authorList>
            <person name="Lim S.J."/>
            <person name="Davis B.G."/>
            <person name="Gill D.E."/>
            <person name="Engel A.S."/>
            <person name="Anderson L.C."/>
            <person name="Campbell B.J."/>
        </authorList>
    </citation>
    <scope>NUCLEOTIDE SEQUENCE [LARGE SCALE GENOMIC DNA]</scope>
    <source>
        <strain evidence="2">N3_P5</strain>
    </source>
</reference>
<dbReference type="Proteomes" id="UP000250928">
    <property type="component" value="Unassembled WGS sequence"/>
</dbReference>
<name>A0A6N4E2L8_9GAMM</name>
<feature type="domain" description="ODP" evidence="1">
    <location>
        <begin position="6"/>
        <end position="130"/>
    </location>
</feature>
<dbReference type="PANTHER" id="PTHR43041:SF1">
    <property type="entry name" value="METALLO-BETA-LACTAMASE DOMAIN-CONTAINING PROTEIN"/>
    <property type="match status" value="1"/>
</dbReference>
<evidence type="ECO:0000313" key="2">
    <source>
        <dbReference type="EMBL" id="PUE04112.1"/>
    </source>
</evidence>
<dbReference type="InterPro" id="IPR036866">
    <property type="entry name" value="RibonucZ/Hydroxyglut_hydro"/>
</dbReference>
<dbReference type="Pfam" id="PF19583">
    <property type="entry name" value="ODP"/>
    <property type="match status" value="1"/>
</dbReference>
<sequence>MMVSRTDAVVVTHWRTQMLLKHYGLRLPFWLIDSNQWELQLDDRKLKFCFTPYAHFPGAFTTFDTESGIMFSSDLFGGLMDEFSLYAKDESYLEAMKPFHQHYIPSNEILRHAIDQIAAYPIEMIAPQHGSIIPIELVSAMINGLREVECGLYLMLKDSSNFGKERG</sequence>
<dbReference type="Gene3D" id="3.60.15.10">
    <property type="entry name" value="Ribonuclease Z/Hydroxyacylglutathione hydrolase-like"/>
    <property type="match status" value="1"/>
</dbReference>
<dbReference type="InterPro" id="IPR045761">
    <property type="entry name" value="ODP_dom"/>
</dbReference>
<comment type="caution">
    <text evidence="2">The sequence shown here is derived from an EMBL/GenBank/DDBJ whole genome shotgun (WGS) entry which is preliminary data.</text>
</comment>
<protein>
    <recommendedName>
        <fullName evidence="1">ODP domain-containing protein</fullName>
    </recommendedName>
</protein>
<evidence type="ECO:0000259" key="1">
    <source>
        <dbReference type="Pfam" id="PF19583"/>
    </source>
</evidence>
<dbReference type="AlphaFoldDB" id="A0A6N4E2L8"/>
<dbReference type="PANTHER" id="PTHR43041">
    <property type="entry name" value="HYDROLASE, METALLO-BETA-LACTAMASE SUPERFAMILY"/>
    <property type="match status" value="1"/>
</dbReference>
<proteinExistence type="predicted"/>
<organism evidence="2 3">
    <name type="scientific">Candidatus Sedimenticola endophacoides</name>
    <dbReference type="NCBI Taxonomy" id="2548426"/>
    <lineage>
        <taxon>Bacteria</taxon>
        <taxon>Pseudomonadati</taxon>
        <taxon>Pseudomonadota</taxon>
        <taxon>Gammaproteobacteria</taxon>
        <taxon>Chromatiales</taxon>
        <taxon>Sedimenticolaceae</taxon>
        <taxon>Sedimenticola</taxon>
    </lineage>
</organism>
<dbReference type="EMBL" id="PQCO01000136">
    <property type="protein sequence ID" value="PUE04112.1"/>
    <property type="molecule type" value="Genomic_DNA"/>
</dbReference>
<accession>A0A6N4E2L8</accession>
<evidence type="ECO:0000313" key="3">
    <source>
        <dbReference type="Proteomes" id="UP000250928"/>
    </source>
</evidence>
<gene>
    <name evidence="2" type="ORF">C3L24_03675</name>
</gene>